<keyword evidence="5" id="KW-0732">Signal</keyword>
<proteinExistence type="predicted"/>
<accession>A0A934RC56</accession>
<evidence type="ECO:0000313" key="8">
    <source>
        <dbReference type="Proteomes" id="UP000658278"/>
    </source>
</evidence>
<dbReference type="Pfam" id="PF08534">
    <property type="entry name" value="Redoxin"/>
    <property type="match status" value="1"/>
</dbReference>
<protein>
    <submittedName>
        <fullName evidence="7">TlpA family protein disulfide reductase</fullName>
    </submittedName>
</protein>
<sequence length="358" mass="39277">MKAIVASLACLTLGLHAQALKPGDKVTPEAISQAEFLQGKALADWEPGKLYILECWATWCGPCIAVIPHVDELYDKYHDEGLRVIGMNVWEDGRDKVADFVKGRGEGMSYPVAYVGKGGAFEKDWLTAAGIRGIPHAFLVRDGELLLTTHPSQLKESTVVELLAGGDRSAAAIKAMRNAQENSGKVREILRAFTTAEKNKDADAMMQAIEDLEALDPTFTHLPRMKVDHAVMIEDWDKANTLLEGIDDRRVALMCASVVTRRIDTLEPAPPAPFLESMVEIFKNAPAEDLFAKGSRARMLWKLDRKDEAIATAKEMAANPGVMPKQALQSFADSFEAGTPETMMDLMKAVQAANQPQR</sequence>
<dbReference type="GO" id="GO:0016491">
    <property type="term" value="F:oxidoreductase activity"/>
    <property type="evidence" value="ECO:0007669"/>
    <property type="project" value="InterPro"/>
</dbReference>
<evidence type="ECO:0000256" key="2">
    <source>
        <dbReference type="ARBA" id="ARBA00022748"/>
    </source>
</evidence>
<comment type="caution">
    <text evidence="7">The sequence shown here is derived from an EMBL/GenBank/DDBJ whole genome shotgun (WGS) entry which is preliminary data.</text>
</comment>
<gene>
    <name evidence="7" type="ORF">JIN81_15295</name>
</gene>
<feature type="chain" id="PRO_5037159583" evidence="5">
    <location>
        <begin position="18"/>
        <end position="358"/>
    </location>
</feature>
<evidence type="ECO:0000313" key="7">
    <source>
        <dbReference type="EMBL" id="MBK1828397.1"/>
    </source>
</evidence>
<feature type="signal peptide" evidence="5">
    <location>
        <begin position="1"/>
        <end position="17"/>
    </location>
</feature>
<dbReference type="CDD" id="cd02966">
    <property type="entry name" value="TlpA_like_family"/>
    <property type="match status" value="1"/>
</dbReference>
<dbReference type="InterPro" id="IPR013766">
    <property type="entry name" value="Thioredoxin_domain"/>
</dbReference>
<evidence type="ECO:0000256" key="5">
    <source>
        <dbReference type="SAM" id="SignalP"/>
    </source>
</evidence>
<dbReference type="PANTHER" id="PTHR42852">
    <property type="entry name" value="THIOL:DISULFIDE INTERCHANGE PROTEIN DSBE"/>
    <property type="match status" value="1"/>
</dbReference>
<dbReference type="InterPro" id="IPR036249">
    <property type="entry name" value="Thioredoxin-like_sf"/>
</dbReference>
<evidence type="ECO:0000256" key="4">
    <source>
        <dbReference type="ARBA" id="ARBA00023284"/>
    </source>
</evidence>
<keyword evidence="4" id="KW-0676">Redox-active center</keyword>
<feature type="domain" description="Thioredoxin" evidence="6">
    <location>
        <begin position="20"/>
        <end position="214"/>
    </location>
</feature>
<organism evidence="7 8">
    <name type="scientific">Haloferula rosea</name>
    <dbReference type="NCBI Taxonomy" id="490093"/>
    <lineage>
        <taxon>Bacteria</taxon>
        <taxon>Pseudomonadati</taxon>
        <taxon>Verrucomicrobiota</taxon>
        <taxon>Verrucomicrobiia</taxon>
        <taxon>Verrucomicrobiales</taxon>
        <taxon>Verrucomicrobiaceae</taxon>
        <taxon>Haloferula</taxon>
    </lineage>
</organism>
<dbReference type="Gene3D" id="3.40.30.10">
    <property type="entry name" value="Glutaredoxin"/>
    <property type="match status" value="1"/>
</dbReference>
<keyword evidence="2" id="KW-0201">Cytochrome c-type biogenesis</keyword>
<comment type="subcellular location">
    <subcellularLocation>
        <location evidence="1">Cell envelope</location>
    </subcellularLocation>
</comment>
<dbReference type="RefSeq" id="WP_200281739.1">
    <property type="nucleotide sequence ID" value="NZ_JAENII010000013.1"/>
</dbReference>
<dbReference type="Proteomes" id="UP000658278">
    <property type="component" value="Unassembled WGS sequence"/>
</dbReference>
<evidence type="ECO:0000256" key="3">
    <source>
        <dbReference type="ARBA" id="ARBA00023157"/>
    </source>
</evidence>
<dbReference type="InterPro" id="IPR050553">
    <property type="entry name" value="Thioredoxin_ResA/DsbE_sf"/>
</dbReference>
<dbReference type="PANTHER" id="PTHR42852:SF6">
    <property type="entry name" value="THIOL:DISULFIDE INTERCHANGE PROTEIN DSBE"/>
    <property type="match status" value="1"/>
</dbReference>
<name>A0A934RC56_9BACT</name>
<reference evidence="7" key="1">
    <citation type="submission" date="2021-01" db="EMBL/GenBank/DDBJ databases">
        <title>Modified the classification status of verrucomicrobia.</title>
        <authorList>
            <person name="Feng X."/>
        </authorList>
    </citation>
    <scope>NUCLEOTIDE SEQUENCE</scope>
    <source>
        <strain evidence="7">KCTC 22201</strain>
    </source>
</reference>
<dbReference type="EMBL" id="JAENII010000013">
    <property type="protein sequence ID" value="MBK1828397.1"/>
    <property type="molecule type" value="Genomic_DNA"/>
</dbReference>
<dbReference type="SUPFAM" id="SSF52833">
    <property type="entry name" value="Thioredoxin-like"/>
    <property type="match status" value="1"/>
</dbReference>
<evidence type="ECO:0000256" key="1">
    <source>
        <dbReference type="ARBA" id="ARBA00004196"/>
    </source>
</evidence>
<dbReference type="GO" id="GO:0017004">
    <property type="term" value="P:cytochrome complex assembly"/>
    <property type="evidence" value="ECO:0007669"/>
    <property type="project" value="UniProtKB-KW"/>
</dbReference>
<dbReference type="GO" id="GO:0030313">
    <property type="term" value="C:cell envelope"/>
    <property type="evidence" value="ECO:0007669"/>
    <property type="project" value="UniProtKB-SubCell"/>
</dbReference>
<dbReference type="InterPro" id="IPR013740">
    <property type="entry name" value="Redoxin"/>
</dbReference>
<keyword evidence="3" id="KW-1015">Disulfide bond</keyword>
<evidence type="ECO:0000259" key="6">
    <source>
        <dbReference type="PROSITE" id="PS51352"/>
    </source>
</evidence>
<dbReference type="AlphaFoldDB" id="A0A934RC56"/>
<keyword evidence="8" id="KW-1185">Reference proteome</keyword>
<dbReference type="PROSITE" id="PS51352">
    <property type="entry name" value="THIOREDOXIN_2"/>
    <property type="match status" value="1"/>
</dbReference>